<dbReference type="Proteomes" id="UP000306420">
    <property type="component" value="Unassembled WGS sequence"/>
</dbReference>
<dbReference type="EMBL" id="VBSP01000024">
    <property type="protein sequence ID" value="TLQ40784.1"/>
    <property type="molecule type" value="Genomic_DNA"/>
</dbReference>
<evidence type="ECO:0000313" key="1">
    <source>
        <dbReference type="EMBL" id="TLQ40784.1"/>
    </source>
</evidence>
<dbReference type="Pfam" id="PF00300">
    <property type="entry name" value="His_Phos_1"/>
    <property type="match status" value="1"/>
</dbReference>
<dbReference type="CDD" id="cd07067">
    <property type="entry name" value="HP_PGM_like"/>
    <property type="match status" value="1"/>
</dbReference>
<dbReference type="OrthoDB" id="2388260at2"/>
<dbReference type="SUPFAM" id="SSF53254">
    <property type="entry name" value="Phosphoglycerate mutase-like"/>
    <property type="match status" value="1"/>
</dbReference>
<name>A0A5R9DWJ4_9LACT</name>
<evidence type="ECO:0000313" key="2">
    <source>
        <dbReference type="Proteomes" id="UP000306420"/>
    </source>
</evidence>
<sequence>MELIFIRHAKAEERREGLVDIDRHLTDKGKEKYAKLLPELEEKLGPLKERNFVSWSSPANRAQETAALAADKLKLEEPRIHEFIYTGEIEKFLEALKTVQDDATLLVFGHEPTLSEWVYEFTGESRRMRKGSMVSMKVTQRDPLKATFNWQIRT</sequence>
<dbReference type="InterPro" id="IPR029033">
    <property type="entry name" value="His_PPase_superfam"/>
</dbReference>
<evidence type="ECO:0008006" key="3">
    <source>
        <dbReference type="Google" id="ProtNLM"/>
    </source>
</evidence>
<dbReference type="RefSeq" id="WP_138404761.1">
    <property type="nucleotide sequence ID" value="NZ_VBSP01000024.1"/>
</dbReference>
<proteinExistence type="predicted"/>
<dbReference type="InterPro" id="IPR013078">
    <property type="entry name" value="His_Pase_superF_clade-1"/>
</dbReference>
<comment type="caution">
    <text evidence="1">The sequence shown here is derived from an EMBL/GenBank/DDBJ whole genome shotgun (WGS) entry which is preliminary data.</text>
</comment>
<protein>
    <recommendedName>
        <fullName evidence="3">Phosphohistidine phosphatase</fullName>
    </recommendedName>
</protein>
<gene>
    <name evidence="1" type="ORF">FEZ33_07370</name>
</gene>
<dbReference type="Gene3D" id="3.40.50.1240">
    <property type="entry name" value="Phosphoglycerate mutase-like"/>
    <property type="match status" value="1"/>
</dbReference>
<organism evidence="1 2">
    <name type="scientific">Ruoffia tabacinasalis</name>
    <dbReference type="NCBI Taxonomy" id="87458"/>
    <lineage>
        <taxon>Bacteria</taxon>
        <taxon>Bacillati</taxon>
        <taxon>Bacillota</taxon>
        <taxon>Bacilli</taxon>
        <taxon>Lactobacillales</taxon>
        <taxon>Aerococcaceae</taxon>
        <taxon>Ruoffia</taxon>
    </lineage>
</organism>
<reference evidence="1 2" key="1">
    <citation type="submission" date="2019-05" db="EMBL/GenBank/DDBJ databases">
        <title>The metagenome of a microbial culture collection derived from dairy environment covers the genomic content of the human microbiome.</title>
        <authorList>
            <person name="Roder T."/>
            <person name="Wuthrich D."/>
            <person name="Sattari Z."/>
            <person name="Von Ah U."/>
            <person name="Bar C."/>
            <person name="Ronchi F."/>
            <person name="Macpherson A.J."/>
            <person name="Ganal-Vonarburg S.C."/>
            <person name="Bruggmann R."/>
            <person name="Vergeres G."/>
        </authorList>
    </citation>
    <scope>NUCLEOTIDE SEQUENCE [LARGE SCALE GENOMIC DNA]</scope>
    <source>
        <strain evidence="1 2">FAM 24227</strain>
    </source>
</reference>
<dbReference type="AlphaFoldDB" id="A0A5R9DWJ4"/>
<dbReference type="SMART" id="SM00855">
    <property type="entry name" value="PGAM"/>
    <property type="match status" value="1"/>
</dbReference>
<accession>A0A5R9DWJ4</accession>